<evidence type="ECO:0008006" key="3">
    <source>
        <dbReference type="Google" id="ProtNLM"/>
    </source>
</evidence>
<reference evidence="1 2" key="1">
    <citation type="submission" date="2020-04" db="EMBL/GenBank/DDBJ databases">
        <title>The Whole Genome Analysis of High salt-tolerant Sphingobium yanoikuyae YC-XJ2 with Aryl organophosphorus flame retardants (aryl-OPFRs)-degrading capacity and characteristics of Related phosphotriesterase.</title>
        <authorList>
            <person name="Li X."/>
        </authorList>
    </citation>
    <scope>NUCLEOTIDE SEQUENCE [LARGE SCALE GENOMIC DNA]</scope>
    <source>
        <strain evidence="1 2">YC-XJ2</strain>
    </source>
</reference>
<accession>A0A6M4G0W6</accession>
<dbReference type="AlphaFoldDB" id="A0A6M4G0W6"/>
<protein>
    <recommendedName>
        <fullName evidence="3">TIGR02217 family protein</fullName>
    </recommendedName>
</protein>
<dbReference type="RefSeq" id="WP_169859918.1">
    <property type="nucleotide sequence ID" value="NZ_CP053021.1"/>
</dbReference>
<gene>
    <name evidence="1" type="ORF">HH800_00900</name>
</gene>
<evidence type="ECO:0000313" key="2">
    <source>
        <dbReference type="Proteomes" id="UP000502611"/>
    </source>
</evidence>
<evidence type="ECO:0000313" key="1">
    <source>
        <dbReference type="EMBL" id="QJR00878.1"/>
    </source>
</evidence>
<proteinExistence type="predicted"/>
<dbReference type="EMBL" id="CP053021">
    <property type="protein sequence ID" value="QJR00878.1"/>
    <property type="molecule type" value="Genomic_DNA"/>
</dbReference>
<organism evidence="1 2">
    <name type="scientific">Sphingobium yanoikuyae</name>
    <name type="common">Sphingomonas yanoikuyae</name>
    <dbReference type="NCBI Taxonomy" id="13690"/>
    <lineage>
        <taxon>Bacteria</taxon>
        <taxon>Pseudomonadati</taxon>
        <taxon>Pseudomonadota</taxon>
        <taxon>Alphaproteobacteria</taxon>
        <taxon>Sphingomonadales</taxon>
        <taxon>Sphingomonadaceae</taxon>
        <taxon>Sphingobium</taxon>
    </lineage>
</organism>
<dbReference type="Proteomes" id="UP000502611">
    <property type="component" value="Chromosome"/>
</dbReference>
<sequence>MPDIAWPDGLSPYKVMFYLQPHVGGQESPLTRTRKTYGLSAPRWVARLTFKAGHGYDDDGLSCRFGPRADDAMFFAARLDALIAQLKGGLQVIRFHDFRRPRPQSYLTLYSPAMTVNAASAGDNSIVINREPGAVGPSIGDYIGGDGRPHLVTDVSPKLGSMMSKAGPDGKITLTFEPPLSADIDQDAELEIERVTAPFELTSEDAGQNEGEIGAPIDYVLEFSEKMP</sequence>
<name>A0A6M4G0W6_SPHYA</name>